<evidence type="ECO:0000313" key="4">
    <source>
        <dbReference type="Proteomes" id="UP000810171"/>
    </source>
</evidence>
<name>A0ABS3ZDD6_9GAMM</name>
<evidence type="ECO:0000313" key="3">
    <source>
        <dbReference type="EMBL" id="MBP0049718.1"/>
    </source>
</evidence>
<dbReference type="CDD" id="cd03809">
    <property type="entry name" value="GT4_MtfB-like"/>
    <property type="match status" value="1"/>
</dbReference>
<dbReference type="PANTHER" id="PTHR46401">
    <property type="entry name" value="GLYCOSYLTRANSFERASE WBBK-RELATED"/>
    <property type="match status" value="1"/>
</dbReference>
<dbReference type="CDD" id="cd03801">
    <property type="entry name" value="GT4_PimA-like"/>
    <property type="match status" value="1"/>
</dbReference>
<comment type="caution">
    <text evidence="3">The sequence shown here is derived from an EMBL/GenBank/DDBJ whole genome shotgun (WGS) entry which is preliminary data.</text>
</comment>
<evidence type="ECO:0000256" key="1">
    <source>
        <dbReference type="ARBA" id="ARBA00022679"/>
    </source>
</evidence>
<proteinExistence type="predicted"/>
<dbReference type="InterPro" id="IPR001296">
    <property type="entry name" value="Glyco_trans_1"/>
</dbReference>
<reference evidence="3 4" key="1">
    <citation type="submission" date="2020-09" db="EMBL/GenBank/DDBJ databases">
        <authorList>
            <person name="Tanuku N.R.S."/>
        </authorList>
    </citation>
    <scope>NUCLEOTIDE SEQUENCE [LARGE SCALE GENOMIC DNA]</scope>
    <source>
        <strain evidence="3 4">AK62</strain>
    </source>
</reference>
<dbReference type="SUPFAM" id="SSF53756">
    <property type="entry name" value="UDP-Glycosyltransferase/glycogen phosphorylase"/>
    <property type="match status" value="2"/>
</dbReference>
<keyword evidence="4" id="KW-1185">Reference proteome</keyword>
<organism evidence="3 4">
    <name type="scientific">Marinobacterium alkalitolerans</name>
    <dbReference type="NCBI Taxonomy" id="1542925"/>
    <lineage>
        <taxon>Bacteria</taxon>
        <taxon>Pseudomonadati</taxon>
        <taxon>Pseudomonadota</taxon>
        <taxon>Gammaproteobacteria</taxon>
        <taxon>Oceanospirillales</taxon>
        <taxon>Oceanospirillaceae</taxon>
        <taxon>Marinobacterium</taxon>
    </lineage>
</organism>
<dbReference type="Gene3D" id="3.40.50.2000">
    <property type="entry name" value="Glycogen Phosphorylase B"/>
    <property type="match status" value="3"/>
</dbReference>
<feature type="domain" description="Glycosyl transferase family 1" evidence="2">
    <location>
        <begin position="621"/>
        <end position="785"/>
    </location>
</feature>
<protein>
    <submittedName>
        <fullName evidence="3">Glycosyltransferase</fullName>
    </submittedName>
</protein>
<dbReference type="RefSeq" id="WP_209288403.1">
    <property type="nucleotide sequence ID" value="NZ_JACVEW010000023.1"/>
</dbReference>
<dbReference type="EMBL" id="JACVEW010000023">
    <property type="protein sequence ID" value="MBP0049718.1"/>
    <property type="molecule type" value="Genomic_DNA"/>
</dbReference>
<evidence type="ECO:0000259" key="2">
    <source>
        <dbReference type="Pfam" id="PF00534"/>
    </source>
</evidence>
<accession>A0ABS3ZDD6</accession>
<keyword evidence="1" id="KW-0808">Transferase</keyword>
<gene>
    <name evidence="3" type="ORF">H9C73_13350</name>
</gene>
<dbReference type="PANTHER" id="PTHR46401:SF2">
    <property type="entry name" value="GLYCOSYLTRANSFERASE WBBK-RELATED"/>
    <property type="match status" value="1"/>
</dbReference>
<feature type="domain" description="Glycosyl transferase family 1" evidence="2">
    <location>
        <begin position="225"/>
        <end position="380"/>
    </location>
</feature>
<dbReference type="Proteomes" id="UP000810171">
    <property type="component" value="Unassembled WGS sequence"/>
</dbReference>
<sequence>MRIVIDMQGAQSSGSRHRGIGRYTLSFVAALVEAARDHEVLLVLNGQYPDTLKDIRDAFAQRLPASAIKVWFAAEPLGRYQPRGRELREQAKSIREAFISQLAPDLVLVTSLFEGHQDEVVVSVGHFRNIPTAVLLYDLIPLIYEERYLADPSVRSWYLEQLDYLKSADLLLAISESSRQEALQLLGCASDTVVNISSGGDDFFKPIELASSDYETLRSTYSIERDFVLYTGGIDFRKNIEGLIAAYARLPIAVREQFQLVVVCSLRDGEKQALRSVGNQCGLSEQDLILTGYVLDGDLLRLYNACTLFVFPSLHEGFGLPVLEAMMCGKAVIASNRSSLVEVTGRDDALFDPADIDGFSGLMRRALEDSGFRLSLEQHAMQHAKKFTWANTAASALDALIGLQQKHQKSVKALGNNTNQYRLAYVSPLSPARTGISDYSSELLPALAEHYQIDVVSITDDVDDPWVRQVGRLRSVEWFRQHRDQYDRVLYQFGNSAFHGYMFDLLSEIPGVVVLHDFYLSGVLSYLESHEQPLHSGSFLKALFHSHGYPALLDWWNVRDLVSVVRRYPCNFGVLQGALGTIVHDEYPFELAREWYGETATTNWYRIPHLRGATEMTGRVEARNRLGLPEGAFVVCCFGILAETKLNDRLLDAWLDSALARSEKVFLVFVGSCAGETYAQQLASHINASPARDRIQITGWVSDETFHDWLSAADMAVQLRARSLGETSGAVLHCLRAGLPTIVNAHGSFKNLESASVMMLDDAFTHDDLVRAMETLWQDPDLRSCLRGAALRAIREHHTPERCASLYQQALEASYRSPSNVVSSLVKKLAADCMSADDAKRQARALALNFPPPVRLRQIMLDVSGLVLQQRAQSETGFAPCLQQWLSDKPPPGWRVELVYYDTKLQEFRYARRLAASILGVMGACLRDEPVDGWDGDCLLLNVSGEAEPEALVPLESTGVHMLTARYEQDAVQIRPFPALHEHESIVLSAENWPTIGELLLQLSPVIDLDGQVSDCALMQ</sequence>
<dbReference type="Pfam" id="PF00534">
    <property type="entry name" value="Glycos_transf_1"/>
    <property type="match status" value="2"/>
</dbReference>